<protein>
    <submittedName>
        <fullName evidence="2">Uncharacterized protein</fullName>
    </submittedName>
</protein>
<feature type="region of interest" description="Disordered" evidence="1">
    <location>
        <begin position="82"/>
        <end position="109"/>
    </location>
</feature>
<gene>
    <name evidence="2" type="ORF">LTR05_004527</name>
</gene>
<comment type="caution">
    <text evidence="2">The sequence shown here is derived from an EMBL/GenBank/DDBJ whole genome shotgun (WGS) entry which is preliminary data.</text>
</comment>
<feature type="compositionally biased region" description="Polar residues" evidence="1">
    <location>
        <begin position="15"/>
        <end position="27"/>
    </location>
</feature>
<reference evidence="2 3" key="1">
    <citation type="submission" date="2023-08" db="EMBL/GenBank/DDBJ databases">
        <title>Black Yeasts Isolated from many extreme environments.</title>
        <authorList>
            <person name="Coleine C."/>
            <person name="Stajich J.E."/>
            <person name="Selbmann L."/>
        </authorList>
    </citation>
    <scope>NUCLEOTIDE SEQUENCE [LARGE SCALE GENOMIC DNA]</scope>
    <source>
        <strain evidence="2 3">CCFEE 5910</strain>
    </source>
</reference>
<dbReference type="Pfam" id="PF08613">
    <property type="entry name" value="Cyclin"/>
    <property type="match status" value="1"/>
</dbReference>
<feature type="compositionally biased region" description="Polar residues" evidence="1">
    <location>
        <begin position="82"/>
        <end position="103"/>
    </location>
</feature>
<name>A0AAN7YAH7_9EURO</name>
<organism evidence="2 3">
    <name type="scientific">Lithohypha guttulata</name>
    <dbReference type="NCBI Taxonomy" id="1690604"/>
    <lineage>
        <taxon>Eukaryota</taxon>
        <taxon>Fungi</taxon>
        <taxon>Dikarya</taxon>
        <taxon>Ascomycota</taxon>
        <taxon>Pezizomycotina</taxon>
        <taxon>Eurotiomycetes</taxon>
        <taxon>Chaetothyriomycetidae</taxon>
        <taxon>Chaetothyriales</taxon>
        <taxon>Trichomeriaceae</taxon>
        <taxon>Lithohypha</taxon>
    </lineage>
</organism>
<dbReference type="Gene3D" id="1.10.472.10">
    <property type="entry name" value="Cyclin-like"/>
    <property type="match status" value="1"/>
</dbReference>
<keyword evidence="3" id="KW-1185">Reference proteome</keyword>
<feature type="region of interest" description="Disordered" evidence="1">
    <location>
        <begin position="15"/>
        <end position="34"/>
    </location>
</feature>
<feature type="region of interest" description="Disordered" evidence="1">
    <location>
        <begin position="497"/>
        <end position="519"/>
    </location>
</feature>
<dbReference type="EMBL" id="JAVRRJ010000004">
    <property type="protein sequence ID" value="KAK5085246.1"/>
    <property type="molecule type" value="Genomic_DNA"/>
</dbReference>
<feature type="compositionally biased region" description="Low complexity" evidence="1">
    <location>
        <begin position="314"/>
        <end position="323"/>
    </location>
</feature>
<feature type="region of interest" description="Disordered" evidence="1">
    <location>
        <begin position="314"/>
        <end position="342"/>
    </location>
</feature>
<dbReference type="GO" id="GO:0005634">
    <property type="term" value="C:nucleus"/>
    <property type="evidence" value="ECO:0007669"/>
    <property type="project" value="TreeGrafter"/>
</dbReference>
<sequence>MSSMLVLHPRPIESSISQYRPESTSHSDYGLGRSNVGSKSGGDLFLGFPALPAVEEMTAPSLYNGNSAYRQDYPYMVEQRIPSTSGRNVPPQTYSSDASTITRPTYPDRRPSNAYTYHPIVIKPEPEEQIAAHLQIPQSVNDSKGSLAEFAAQMTCLFWFEKSGTLRYSEALPQGSIPDRALHPDAVPSIGFTKWVTTILSTTQVGKNVVLLALLFIYRLKQVNPEVSGKKGSEFRLLTIALMLGNKFLDDNTYTNKTWAEVSGISVNEIHIMEVEFLSNMRYALFASEEQWAEWKGKLGRFGSFYEKASRFTSSPAASPTTPISHTISHKLPSPQSSSRFTNGHYTSLPNPLHTIPQLPRSPARNTPGFSMPFERKRSLDTSYDLPPAKRVQPFSASTNVSPEAYTPVSVNTPDSNGTAYSYESSTRLPQLTVPTLPYPNHRTNSQVNSLGLSETRAMSSVYSNTNGNSYPVTSASALPANVPTLPLPVTGGLASASRAPSQVGSAHTSPTNMYGVSTPTRPGLSPSYFLMNRSSPYRPVRNVNTLLYPPPSGAMQNSIKPIDYQQMHYQPLSKNSTELRAGPMPCLQPDAWHGPVSTPIHQAYHPY</sequence>
<dbReference type="PANTHER" id="PTHR15615:SF118">
    <property type="entry name" value="CYCLIN, HYPOTHETICAL (EUROFUNG)"/>
    <property type="match status" value="1"/>
</dbReference>
<dbReference type="GO" id="GO:0016538">
    <property type="term" value="F:cyclin-dependent protein serine/threonine kinase regulator activity"/>
    <property type="evidence" value="ECO:0007669"/>
    <property type="project" value="TreeGrafter"/>
</dbReference>
<dbReference type="AlphaFoldDB" id="A0AAN7YAH7"/>
<dbReference type="GO" id="GO:0000307">
    <property type="term" value="C:cyclin-dependent protein kinase holoenzyme complex"/>
    <property type="evidence" value="ECO:0007669"/>
    <property type="project" value="TreeGrafter"/>
</dbReference>
<dbReference type="GO" id="GO:0019901">
    <property type="term" value="F:protein kinase binding"/>
    <property type="evidence" value="ECO:0007669"/>
    <property type="project" value="InterPro"/>
</dbReference>
<accession>A0AAN7YAH7</accession>
<proteinExistence type="predicted"/>
<evidence type="ECO:0000313" key="3">
    <source>
        <dbReference type="Proteomes" id="UP001309876"/>
    </source>
</evidence>
<feature type="compositionally biased region" description="Polar residues" evidence="1">
    <location>
        <begin position="499"/>
        <end position="519"/>
    </location>
</feature>
<feature type="region of interest" description="Disordered" evidence="1">
    <location>
        <begin position="354"/>
        <end position="375"/>
    </location>
</feature>
<dbReference type="CDD" id="cd20557">
    <property type="entry name" value="CYCLIN_ScPCL1-like"/>
    <property type="match status" value="1"/>
</dbReference>
<dbReference type="PANTHER" id="PTHR15615">
    <property type="match status" value="1"/>
</dbReference>
<dbReference type="Proteomes" id="UP001309876">
    <property type="component" value="Unassembled WGS sequence"/>
</dbReference>
<dbReference type="InterPro" id="IPR013922">
    <property type="entry name" value="Cyclin_PHO80-like"/>
</dbReference>
<evidence type="ECO:0000313" key="2">
    <source>
        <dbReference type="EMBL" id="KAK5085246.1"/>
    </source>
</evidence>
<evidence type="ECO:0000256" key="1">
    <source>
        <dbReference type="SAM" id="MobiDB-lite"/>
    </source>
</evidence>